<dbReference type="OrthoDB" id="6385379at2"/>
<protein>
    <submittedName>
        <fullName evidence="1">Uncharacterized protein</fullName>
    </submittedName>
</protein>
<accession>K6YKD6</accession>
<dbReference type="EMBL" id="BAER01000049">
    <property type="protein sequence ID" value="GAC33174.1"/>
    <property type="molecule type" value="Genomic_DNA"/>
</dbReference>
<organism evidence="1 2">
    <name type="scientific">Paraglaciecola polaris LMG 21857</name>
    <dbReference type="NCBI Taxonomy" id="1129793"/>
    <lineage>
        <taxon>Bacteria</taxon>
        <taxon>Pseudomonadati</taxon>
        <taxon>Pseudomonadota</taxon>
        <taxon>Gammaproteobacteria</taxon>
        <taxon>Alteromonadales</taxon>
        <taxon>Alteromonadaceae</taxon>
        <taxon>Paraglaciecola</taxon>
    </lineage>
</organism>
<gene>
    <name evidence="1" type="ORF">GPLA_2269</name>
</gene>
<dbReference type="Proteomes" id="UP000006322">
    <property type="component" value="Unassembled WGS sequence"/>
</dbReference>
<evidence type="ECO:0000313" key="2">
    <source>
        <dbReference type="Proteomes" id="UP000006322"/>
    </source>
</evidence>
<keyword evidence="2" id="KW-1185">Reference proteome</keyword>
<proteinExistence type="predicted"/>
<dbReference type="AlphaFoldDB" id="K6YKD6"/>
<dbReference type="RefSeq" id="WP_007104957.1">
    <property type="nucleotide sequence ID" value="NZ_BAER01000049.1"/>
</dbReference>
<name>K6YKD6_9ALTE</name>
<sequence>MLKVMKCIKQLIISGLLIGSLGQTAFAVPILSFNNAQDTVSQVANIGDIVTFELWFSGLESEDVGGFDFLLSFNESVSGLNAINANFALTEFDIFDIFPAIGNLDFSGVSFLSGLSAQADAFMLATMSFVANRGGVSDVVISPFLISDAFAAELDVQVFGAQIIVNEGTTTPVPAPASWHLFLLGVLLLVARHRTHCQK</sequence>
<reference evidence="2" key="1">
    <citation type="journal article" date="2014" name="Environ. Microbiol.">
        <title>Comparative genomics of the marine bacterial genus Glaciecola reveals the high degree of genomic diversity and genomic characteristic for cold adaptation.</title>
        <authorList>
            <person name="Qin Q.L."/>
            <person name="Xie B.B."/>
            <person name="Yu Y."/>
            <person name="Shu Y.L."/>
            <person name="Rong J.C."/>
            <person name="Zhang Y.J."/>
            <person name="Zhao D.L."/>
            <person name="Chen X.L."/>
            <person name="Zhang X.Y."/>
            <person name="Chen B."/>
            <person name="Zhou B.C."/>
            <person name="Zhang Y.Z."/>
        </authorList>
    </citation>
    <scope>NUCLEOTIDE SEQUENCE [LARGE SCALE GENOMIC DNA]</scope>
    <source>
        <strain evidence="2">LMG 21857</strain>
    </source>
</reference>
<evidence type="ECO:0000313" key="1">
    <source>
        <dbReference type="EMBL" id="GAC33174.1"/>
    </source>
</evidence>
<comment type="caution">
    <text evidence="1">The sequence shown here is derived from an EMBL/GenBank/DDBJ whole genome shotgun (WGS) entry which is preliminary data.</text>
</comment>